<dbReference type="EMBL" id="SWFT01000018">
    <property type="protein sequence ID" value="KAA8907895.1"/>
    <property type="molecule type" value="Genomic_DNA"/>
</dbReference>
<comment type="catalytic activity">
    <reaction evidence="8 9">
        <text>D-gluconate + ATP = 6-phospho-D-gluconate + ADP + H(+)</text>
        <dbReference type="Rhea" id="RHEA:19433"/>
        <dbReference type="ChEBI" id="CHEBI:15378"/>
        <dbReference type="ChEBI" id="CHEBI:18391"/>
        <dbReference type="ChEBI" id="CHEBI:30616"/>
        <dbReference type="ChEBI" id="CHEBI:58759"/>
        <dbReference type="ChEBI" id="CHEBI:456216"/>
        <dbReference type="EC" id="2.7.1.12"/>
    </reaction>
</comment>
<dbReference type="InterPro" id="IPR031322">
    <property type="entry name" value="Shikimate/glucono_kinase"/>
</dbReference>
<dbReference type="SUPFAM" id="SSF52540">
    <property type="entry name" value="P-loop containing nucleoside triphosphate hydrolases"/>
    <property type="match status" value="1"/>
</dbReference>
<sequence>MTVYVVGGPAGTGKTTIGERLAATLKCPFVEGDSLHPQANIDKMGAGHPLTDDDRWGWLEQVALVSAKAAHEAPSDTAVVSCSILKKSYRDWIRQKSPATQFEMVFLYCSYDELVQRVAGRQGHFMKSDMVKSQYDIMEVPHGEAHALPVDTTGKSPDEIMTEIEKAYSLN</sequence>
<keyword evidence="6 9" id="KW-0418">Kinase</keyword>
<evidence type="ECO:0000256" key="9">
    <source>
        <dbReference type="RuleBase" id="RU363066"/>
    </source>
</evidence>
<dbReference type="EC" id="2.7.1.12" evidence="3 9"/>
<evidence type="ECO:0000313" key="11">
    <source>
        <dbReference type="Proteomes" id="UP000449547"/>
    </source>
</evidence>
<dbReference type="CDD" id="cd02021">
    <property type="entry name" value="GntK"/>
    <property type="match status" value="1"/>
</dbReference>
<dbReference type="PANTHER" id="PTHR43442">
    <property type="entry name" value="GLUCONOKINASE-RELATED"/>
    <property type="match status" value="1"/>
</dbReference>
<dbReference type="GeneID" id="54778958"/>
<dbReference type="PANTHER" id="PTHR43442:SF3">
    <property type="entry name" value="GLUCONOKINASE-RELATED"/>
    <property type="match status" value="1"/>
</dbReference>
<dbReference type="InterPro" id="IPR027417">
    <property type="entry name" value="P-loop_NTPase"/>
</dbReference>
<dbReference type="GO" id="GO:0005975">
    <property type="term" value="P:carbohydrate metabolic process"/>
    <property type="evidence" value="ECO:0007669"/>
    <property type="project" value="InterPro"/>
</dbReference>
<dbReference type="RefSeq" id="XP_034014827.1">
    <property type="nucleotide sequence ID" value="XM_034155769.1"/>
</dbReference>
<comment type="similarity">
    <text evidence="2 9">Belongs to the gluconokinase GntK/GntV family.</text>
</comment>
<evidence type="ECO:0000256" key="7">
    <source>
        <dbReference type="ARBA" id="ARBA00022840"/>
    </source>
</evidence>
<keyword evidence="11" id="KW-1185">Reference proteome</keyword>
<evidence type="ECO:0000256" key="5">
    <source>
        <dbReference type="ARBA" id="ARBA00022741"/>
    </source>
</evidence>
<dbReference type="OMA" id="YEGDDYH"/>
<dbReference type="GO" id="GO:0005524">
    <property type="term" value="F:ATP binding"/>
    <property type="evidence" value="ECO:0007669"/>
    <property type="project" value="UniProtKB-KW"/>
</dbReference>
<dbReference type="Gene3D" id="3.40.50.300">
    <property type="entry name" value="P-loop containing nucleotide triphosphate hydrolases"/>
    <property type="match status" value="1"/>
</dbReference>
<dbReference type="InterPro" id="IPR006001">
    <property type="entry name" value="Therm_gnt_kin"/>
</dbReference>
<comment type="caution">
    <text evidence="10">The sequence shown here is derived from an EMBL/GenBank/DDBJ whole genome shotgun (WGS) entry which is preliminary data.</text>
</comment>
<keyword evidence="4 9" id="KW-0808">Transferase</keyword>
<comment type="pathway">
    <text evidence="1 9">Carbohydrate acid metabolism; D-gluconate degradation.</text>
</comment>
<dbReference type="UniPathway" id="UPA00792"/>
<evidence type="ECO:0000313" key="10">
    <source>
        <dbReference type="EMBL" id="KAA8907895.1"/>
    </source>
</evidence>
<evidence type="ECO:0000256" key="1">
    <source>
        <dbReference type="ARBA" id="ARBA00004875"/>
    </source>
</evidence>
<dbReference type="GO" id="GO:0005737">
    <property type="term" value="C:cytoplasm"/>
    <property type="evidence" value="ECO:0007669"/>
    <property type="project" value="TreeGrafter"/>
</dbReference>
<proteinExistence type="inferred from homology"/>
<dbReference type="NCBIfam" id="TIGR01313">
    <property type="entry name" value="therm_gnt_kin"/>
    <property type="match status" value="1"/>
</dbReference>
<protein>
    <recommendedName>
        <fullName evidence="3 9">Gluconokinase</fullName>
        <ecNumber evidence="3 9">2.7.1.12</ecNumber>
    </recommendedName>
</protein>
<name>A0A642UYN5_DIURU</name>
<accession>A0A642UYN5</accession>
<dbReference type="Pfam" id="PF01202">
    <property type="entry name" value="SKI"/>
    <property type="match status" value="1"/>
</dbReference>
<evidence type="ECO:0000256" key="6">
    <source>
        <dbReference type="ARBA" id="ARBA00022777"/>
    </source>
</evidence>
<dbReference type="AlphaFoldDB" id="A0A642UYN5"/>
<dbReference type="Proteomes" id="UP000449547">
    <property type="component" value="Unassembled WGS sequence"/>
</dbReference>
<keyword evidence="5 9" id="KW-0547">Nucleotide-binding</keyword>
<evidence type="ECO:0000256" key="2">
    <source>
        <dbReference type="ARBA" id="ARBA00008420"/>
    </source>
</evidence>
<keyword evidence="7 9" id="KW-0067">ATP-binding</keyword>
<evidence type="ECO:0000256" key="8">
    <source>
        <dbReference type="ARBA" id="ARBA00048090"/>
    </source>
</evidence>
<dbReference type="VEuPathDB" id="FungiDB:DIURU_000305"/>
<evidence type="ECO:0000256" key="4">
    <source>
        <dbReference type="ARBA" id="ARBA00022679"/>
    </source>
</evidence>
<reference evidence="10 11" key="1">
    <citation type="submission" date="2019-07" db="EMBL/GenBank/DDBJ databases">
        <title>Genome assembly of two rare yeast pathogens: Diutina rugosa and Trichomonascus ciferrii.</title>
        <authorList>
            <person name="Mixao V."/>
            <person name="Saus E."/>
            <person name="Hansen A."/>
            <person name="Lass-Flor C."/>
            <person name="Gabaldon T."/>
        </authorList>
    </citation>
    <scope>NUCLEOTIDE SEQUENCE [LARGE SCALE GENOMIC DNA]</scope>
    <source>
        <strain evidence="10 11">CBS 613</strain>
    </source>
</reference>
<gene>
    <name evidence="10" type="ORF">DIURU_000305</name>
</gene>
<dbReference type="GO" id="GO:0046316">
    <property type="term" value="F:gluconokinase activity"/>
    <property type="evidence" value="ECO:0007669"/>
    <property type="project" value="UniProtKB-EC"/>
</dbReference>
<organism evidence="10 11">
    <name type="scientific">Diutina rugosa</name>
    <name type="common">Yeast</name>
    <name type="synonym">Candida rugosa</name>
    <dbReference type="NCBI Taxonomy" id="5481"/>
    <lineage>
        <taxon>Eukaryota</taxon>
        <taxon>Fungi</taxon>
        <taxon>Dikarya</taxon>
        <taxon>Ascomycota</taxon>
        <taxon>Saccharomycotina</taxon>
        <taxon>Pichiomycetes</taxon>
        <taxon>Debaryomycetaceae</taxon>
        <taxon>Diutina</taxon>
    </lineage>
</organism>
<dbReference type="OrthoDB" id="275177at2759"/>
<evidence type="ECO:0000256" key="3">
    <source>
        <dbReference type="ARBA" id="ARBA00012054"/>
    </source>
</evidence>